<name>A0ACC1SXY9_9HYPO</name>
<gene>
    <name evidence="1" type="ORF">NM208_g910</name>
</gene>
<dbReference type="Proteomes" id="UP001148629">
    <property type="component" value="Unassembled WGS sequence"/>
</dbReference>
<proteinExistence type="predicted"/>
<protein>
    <submittedName>
        <fullName evidence="1">Uncharacterized protein</fullName>
    </submittedName>
</protein>
<evidence type="ECO:0000313" key="2">
    <source>
        <dbReference type="Proteomes" id="UP001148629"/>
    </source>
</evidence>
<evidence type="ECO:0000313" key="1">
    <source>
        <dbReference type="EMBL" id="KAJ3548628.1"/>
    </source>
</evidence>
<sequence>MAGYKRENYESFHSYNLTRPYPYRWFSPIALIGGIIATVLFSLLNVASQGYVQYTESTTNPNATLADKGWLGGWPSFLVGTQMSCERSSFVLQSQIYTNNTALPFKVQRVWRADENGEEMDLGTLEYYNQPLQWCNVTRIFTEFDIRTSRSSSQIAMIPVGGSVTGETRCYFETEDGRTYLELLVIYDPVASTQNSMRYFVYSNQTRQANLYWANSIMRYYWADVMWKFAAANKENEDKWINGNVEFRPRHFRPGETKFTEDEIMDKGDDFFQVGCFLNQDANPDVVGHFDWCQQNNVTDLNSKAKNNGSLYMPEFWTSANILSKAMYFAILADLGRDDEYMPNLLSRPKLLERFTQGLTKTQEKLNNRSAFTWGIGGGVSNHSFTASDFPDVDLTVTPSVLSSSYLCKVRKIKSPLSLIISVLVADIVLLSSLWRTYVWVVDTFWVGKDATVARCACYNVDANGPLVAVEESMQSKPLMSSRT</sequence>
<comment type="caution">
    <text evidence="1">The sequence shown here is derived from an EMBL/GenBank/DDBJ whole genome shotgun (WGS) entry which is preliminary data.</text>
</comment>
<accession>A0ACC1SXY9</accession>
<dbReference type="EMBL" id="JANRMS010000043">
    <property type="protein sequence ID" value="KAJ3548628.1"/>
    <property type="molecule type" value="Genomic_DNA"/>
</dbReference>
<keyword evidence="2" id="KW-1185">Reference proteome</keyword>
<reference evidence="1" key="1">
    <citation type="submission" date="2022-08" db="EMBL/GenBank/DDBJ databases">
        <title>Genome Sequence of Fusarium decemcellulare.</title>
        <authorList>
            <person name="Buettner E."/>
        </authorList>
    </citation>
    <scope>NUCLEOTIDE SEQUENCE</scope>
    <source>
        <strain evidence="1">Babe19</strain>
    </source>
</reference>
<organism evidence="1 2">
    <name type="scientific">Fusarium decemcellulare</name>
    <dbReference type="NCBI Taxonomy" id="57161"/>
    <lineage>
        <taxon>Eukaryota</taxon>
        <taxon>Fungi</taxon>
        <taxon>Dikarya</taxon>
        <taxon>Ascomycota</taxon>
        <taxon>Pezizomycotina</taxon>
        <taxon>Sordariomycetes</taxon>
        <taxon>Hypocreomycetidae</taxon>
        <taxon>Hypocreales</taxon>
        <taxon>Nectriaceae</taxon>
        <taxon>Fusarium</taxon>
        <taxon>Fusarium decemcellulare species complex</taxon>
    </lineage>
</organism>